<evidence type="ECO:0000313" key="5">
    <source>
        <dbReference type="Proteomes" id="UP000070612"/>
    </source>
</evidence>
<keyword evidence="5" id="KW-1185">Reference proteome</keyword>
<dbReference type="InterPro" id="IPR057326">
    <property type="entry name" value="KR_dom"/>
</dbReference>
<dbReference type="PATRIC" id="fig|59750.3.peg.1870"/>
<dbReference type="PRINTS" id="PR00080">
    <property type="entry name" value="SDRFAMILY"/>
</dbReference>
<dbReference type="PANTHER" id="PTHR42760">
    <property type="entry name" value="SHORT-CHAIN DEHYDROGENASES/REDUCTASES FAMILY MEMBER"/>
    <property type="match status" value="1"/>
</dbReference>
<organism evidence="4 5">
    <name type="scientific">Mycolicibacterium wolinskyi</name>
    <dbReference type="NCBI Taxonomy" id="59750"/>
    <lineage>
        <taxon>Bacteria</taxon>
        <taxon>Bacillati</taxon>
        <taxon>Actinomycetota</taxon>
        <taxon>Actinomycetes</taxon>
        <taxon>Mycobacteriales</taxon>
        <taxon>Mycobacteriaceae</taxon>
        <taxon>Mycolicibacterium</taxon>
    </lineage>
</organism>
<dbReference type="CDD" id="cd05233">
    <property type="entry name" value="SDR_c"/>
    <property type="match status" value="1"/>
</dbReference>
<dbReference type="Gene3D" id="3.40.50.720">
    <property type="entry name" value="NAD(P)-binding Rossmann-like Domain"/>
    <property type="match status" value="1"/>
</dbReference>
<dbReference type="FunFam" id="3.40.50.720:FF:000084">
    <property type="entry name" value="Short-chain dehydrogenase reductase"/>
    <property type="match status" value="1"/>
</dbReference>
<dbReference type="STRING" id="59750.AWC31_08605"/>
<comment type="caution">
    <text evidence="4">The sequence shown here is derived from an EMBL/GenBank/DDBJ whole genome shotgun (WGS) entry which is preliminary data.</text>
</comment>
<dbReference type="PRINTS" id="PR00081">
    <property type="entry name" value="GDHRDH"/>
</dbReference>
<name>A0A132PIW7_9MYCO</name>
<dbReference type="SUPFAM" id="SSF51735">
    <property type="entry name" value="NAD(P)-binding Rossmann-fold domains"/>
    <property type="match status" value="1"/>
</dbReference>
<dbReference type="Proteomes" id="UP000070612">
    <property type="component" value="Unassembled WGS sequence"/>
</dbReference>
<dbReference type="GO" id="GO:0016616">
    <property type="term" value="F:oxidoreductase activity, acting on the CH-OH group of donors, NAD or NADP as acceptor"/>
    <property type="evidence" value="ECO:0007669"/>
    <property type="project" value="UniProtKB-ARBA"/>
</dbReference>
<evidence type="ECO:0000256" key="1">
    <source>
        <dbReference type="ARBA" id="ARBA00006484"/>
    </source>
</evidence>
<evidence type="ECO:0000256" key="2">
    <source>
        <dbReference type="ARBA" id="ARBA00023002"/>
    </source>
</evidence>
<dbReference type="SMART" id="SM00822">
    <property type="entry name" value="PKS_KR"/>
    <property type="match status" value="1"/>
</dbReference>
<sequence>MTAPKSLALTFSGGDAVVTGAASGIGAATAQKLMSAGIRTIRLDVLTPQPDSRYGADLQVCCAADVRDADLLSVLRDQNVSTDAVSYVVNCAGVLDNTGFSGVAREQWLRCLEINLVGAYNVVDALTPALRRNAPAAIVNITSIEASRVIALSDSDPTPQYAASKAGLHMLTQTSARALASDGIRVNSISPGFVATPMAAAHGDTGRLPPALAPRVPAGRFADPDEIASAVAYLLSDQAAYVTGSELRIDGGFGLT</sequence>
<evidence type="ECO:0000259" key="3">
    <source>
        <dbReference type="SMART" id="SM00822"/>
    </source>
</evidence>
<dbReference type="Pfam" id="PF13561">
    <property type="entry name" value="adh_short_C2"/>
    <property type="match status" value="1"/>
</dbReference>
<keyword evidence="2" id="KW-0560">Oxidoreductase</keyword>
<dbReference type="PANTHER" id="PTHR42760:SF133">
    <property type="entry name" value="3-OXOACYL-[ACYL-CARRIER-PROTEIN] REDUCTASE"/>
    <property type="match status" value="1"/>
</dbReference>
<proteinExistence type="inferred from homology"/>
<feature type="domain" description="Ketoreductase" evidence="3">
    <location>
        <begin position="14"/>
        <end position="192"/>
    </location>
</feature>
<comment type="similarity">
    <text evidence="1">Belongs to the short-chain dehydrogenases/reductases (SDR) family.</text>
</comment>
<accession>A0A132PIW7</accession>
<dbReference type="InterPro" id="IPR036291">
    <property type="entry name" value="NAD(P)-bd_dom_sf"/>
</dbReference>
<dbReference type="EMBL" id="LGTW01000016">
    <property type="protein sequence ID" value="KWX21952.1"/>
    <property type="molecule type" value="Genomic_DNA"/>
</dbReference>
<gene>
    <name evidence="4" type="ORF">AFM11_22600</name>
</gene>
<reference evidence="4 5" key="1">
    <citation type="submission" date="2015-07" db="EMBL/GenBank/DDBJ databases">
        <title>A draft genome sequence of Mycobacterium wolinskyi.</title>
        <authorList>
            <person name="de Man T.J."/>
            <person name="Perry K.A."/>
            <person name="Coulliette A.D."/>
            <person name="Jensen B."/>
            <person name="Toney N.C."/>
            <person name="Limbago B.M."/>
            <person name="Noble-Wang J."/>
        </authorList>
    </citation>
    <scope>NUCLEOTIDE SEQUENCE [LARGE SCALE GENOMIC DNA]</scope>
    <source>
        <strain evidence="4 5">CDC_01</strain>
    </source>
</reference>
<evidence type="ECO:0000313" key="4">
    <source>
        <dbReference type="EMBL" id="KWX21952.1"/>
    </source>
</evidence>
<dbReference type="RefSeq" id="WP_067852774.1">
    <property type="nucleotide sequence ID" value="NZ_LGTW01000016.1"/>
</dbReference>
<protein>
    <submittedName>
        <fullName evidence="4">3-oxoacyl-ACP reductase</fullName>
    </submittedName>
</protein>
<dbReference type="AlphaFoldDB" id="A0A132PIW7"/>
<dbReference type="InterPro" id="IPR002347">
    <property type="entry name" value="SDR_fam"/>
</dbReference>